<dbReference type="InterPro" id="IPR058625">
    <property type="entry name" value="MdtA-like_BSH"/>
</dbReference>
<dbReference type="EMBL" id="JAZHYN010000031">
    <property type="protein sequence ID" value="MEF3367088.1"/>
    <property type="molecule type" value="Genomic_DNA"/>
</dbReference>
<dbReference type="PANTHER" id="PTHR30469:SF37">
    <property type="entry name" value="RAGD PROTEIN"/>
    <property type="match status" value="1"/>
</dbReference>
<feature type="transmembrane region" description="Helical" evidence="3">
    <location>
        <begin position="31"/>
        <end position="51"/>
    </location>
</feature>
<dbReference type="Gene3D" id="2.40.420.20">
    <property type="match status" value="1"/>
</dbReference>
<name>A0ABU7XKM7_9HYPH</name>
<evidence type="ECO:0000313" key="8">
    <source>
        <dbReference type="Proteomes" id="UP001350748"/>
    </source>
</evidence>
<evidence type="ECO:0000256" key="2">
    <source>
        <dbReference type="SAM" id="Coils"/>
    </source>
</evidence>
<dbReference type="InterPro" id="IPR058792">
    <property type="entry name" value="Beta-barrel_RND_2"/>
</dbReference>
<reference evidence="7 8" key="1">
    <citation type="submission" date="2024-02" db="EMBL/GenBank/DDBJ databases">
        <authorList>
            <person name="Grouzdev D."/>
        </authorList>
    </citation>
    <scope>NUCLEOTIDE SEQUENCE [LARGE SCALE GENOMIC DNA]</scope>
    <source>
        <strain evidence="7 8">9N</strain>
    </source>
</reference>
<dbReference type="RefSeq" id="WP_332082119.1">
    <property type="nucleotide sequence ID" value="NZ_JAZHYN010000031.1"/>
</dbReference>
<feature type="domain" description="Multidrug resistance protein MdtA-like barrel-sandwich hybrid" evidence="5">
    <location>
        <begin position="95"/>
        <end position="256"/>
    </location>
</feature>
<feature type="coiled-coil region" evidence="2">
    <location>
        <begin position="139"/>
        <end position="169"/>
    </location>
</feature>
<proteinExistence type="inferred from homology"/>
<keyword evidence="8" id="KW-1185">Reference proteome</keyword>
<dbReference type="Gene3D" id="2.40.30.170">
    <property type="match status" value="1"/>
</dbReference>
<keyword evidence="3" id="KW-0472">Membrane</keyword>
<gene>
    <name evidence="7" type="ORF">V3H18_11145</name>
</gene>
<evidence type="ECO:0000259" key="5">
    <source>
        <dbReference type="Pfam" id="PF25917"/>
    </source>
</evidence>
<feature type="domain" description="Multidrug resistance protein MdtA-like alpha-helical hairpin" evidence="4">
    <location>
        <begin position="149"/>
        <end position="215"/>
    </location>
</feature>
<dbReference type="SUPFAM" id="SSF111369">
    <property type="entry name" value="HlyD-like secretion proteins"/>
    <property type="match status" value="2"/>
</dbReference>
<dbReference type="InterPro" id="IPR006143">
    <property type="entry name" value="RND_pump_MFP"/>
</dbReference>
<dbReference type="Pfam" id="PF25954">
    <property type="entry name" value="Beta-barrel_RND_2"/>
    <property type="match status" value="1"/>
</dbReference>
<evidence type="ECO:0000259" key="6">
    <source>
        <dbReference type="Pfam" id="PF25954"/>
    </source>
</evidence>
<sequence>MNHSSPSSQFEPASRIGTQEDRAPALNKRPFLIGAALLAVVLAIGVIRHVWRSYEAAAFRHMQETAVPFVRTAKVVREDGPVEIELPGQVLAINQARLFARATGYIAERRVDIGSRVKQGDLLARIAAPELDQQYAQAKAQLVLSKAQAEQAVAQVEQTRASLDLAQRTHARTATLAKQKFESKQNDDVARANVETQAANLVAAQAGVDVAQANIAAQQATVDRLKELVDFESVLAPFDGVVTARNVEMGDLVTADAGGPTPLFSMARDDILRVQVAVPQAQAIGLVDGLDAWIIVPEEPGKIFKGYVARNASALDQATRTLLVEVEVANQSGDLRPGLFTRVRLDIPRAQPSVMTPGTAIFFRDNGPQVATVGKDDIVQLRSVAIARDFGVTVEIKDGLAGDETVILDPPADIRDGKKVAVKPPAD</sequence>
<comment type="caution">
    <text evidence="7">The sequence shown here is derived from an EMBL/GenBank/DDBJ whole genome shotgun (WGS) entry which is preliminary data.</text>
</comment>
<keyword evidence="3" id="KW-0812">Transmembrane</keyword>
<evidence type="ECO:0000256" key="3">
    <source>
        <dbReference type="SAM" id="Phobius"/>
    </source>
</evidence>
<organism evidence="7 8">
    <name type="scientific">Methylocystis borbori</name>
    <dbReference type="NCBI Taxonomy" id="3118750"/>
    <lineage>
        <taxon>Bacteria</taxon>
        <taxon>Pseudomonadati</taxon>
        <taxon>Pseudomonadota</taxon>
        <taxon>Alphaproteobacteria</taxon>
        <taxon>Hyphomicrobiales</taxon>
        <taxon>Methylocystaceae</taxon>
        <taxon>Methylocystis</taxon>
    </lineage>
</organism>
<comment type="similarity">
    <text evidence="1">Belongs to the membrane fusion protein (MFP) (TC 8.A.1) family.</text>
</comment>
<keyword evidence="3" id="KW-1133">Transmembrane helix</keyword>
<evidence type="ECO:0000259" key="4">
    <source>
        <dbReference type="Pfam" id="PF25876"/>
    </source>
</evidence>
<keyword evidence="2" id="KW-0175">Coiled coil</keyword>
<evidence type="ECO:0000313" key="7">
    <source>
        <dbReference type="EMBL" id="MEF3367088.1"/>
    </source>
</evidence>
<dbReference type="InterPro" id="IPR058624">
    <property type="entry name" value="MdtA-like_HH"/>
</dbReference>
<feature type="domain" description="CusB-like beta-barrel" evidence="6">
    <location>
        <begin position="274"/>
        <end position="346"/>
    </location>
</feature>
<dbReference type="Proteomes" id="UP001350748">
    <property type="component" value="Unassembled WGS sequence"/>
</dbReference>
<dbReference type="Pfam" id="PF25876">
    <property type="entry name" value="HH_MFP_RND"/>
    <property type="match status" value="1"/>
</dbReference>
<evidence type="ECO:0000256" key="1">
    <source>
        <dbReference type="ARBA" id="ARBA00009477"/>
    </source>
</evidence>
<dbReference type="PANTHER" id="PTHR30469">
    <property type="entry name" value="MULTIDRUG RESISTANCE PROTEIN MDTA"/>
    <property type="match status" value="1"/>
</dbReference>
<dbReference type="Pfam" id="PF25917">
    <property type="entry name" value="BSH_RND"/>
    <property type="match status" value="1"/>
</dbReference>
<dbReference type="Gene3D" id="1.10.287.470">
    <property type="entry name" value="Helix hairpin bin"/>
    <property type="match status" value="1"/>
</dbReference>
<dbReference type="Gene3D" id="2.40.50.100">
    <property type="match status" value="1"/>
</dbReference>
<protein>
    <submittedName>
        <fullName evidence="7">Efflux RND transporter periplasmic adaptor subunit</fullName>
    </submittedName>
</protein>
<dbReference type="NCBIfam" id="TIGR01730">
    <property type="entry name" value="RND_mfp"/>
    <property type="match status" value="1"/>
</dbReference>
<accession>A0ABU7XKM7</accession>